<feature type="binding site" evidence="2">
    <location>
        <position position="114"/>
    </location>
    <ligand>
        <name>ATP</name>
        <dbReference type="ChEBI" id="CHEBI:30616"/>
    </ligand>
</feature>
<dbReference type="InterPro" id="IPR000228">
    <property type="entry name" value="RNA3'_term_phos_cyc"/>
</dbReference>
<feature type="binding site" evidence="2">
    <location>
        <begin position="320"/>
        <end position="324"/>
    </location>
    <ligand>
        <name>ATP</name>
        <dbReference type="ChEBI" id="CHEBI:30616"/>
    </ligand>
</feature>
<dbReference type="FunFam" id="3.65.10.20:FF:000013">
    <property type="entry name" value="TatD related DNase"/>
    <property type="match status" value="1"/>
</dbReference>
<dbReference type="InterPro" id="IPR036553">
    <property type="entry name" value="RPTC_insert"/>
</dbReference>
<proteinExistence type="predicted"/>
<dbReference type="OrthoDB" id="25029at2759"/>
<dbReference type="SUPFAM" id="SSF55205">
    <property type="entry name" value="EPT/RTPC-like"/>
    <property type="match status" value="1"/>
</dbReference>
<dbReference type="EMBL" id="CAJRGZ010000030">
    <property type="protein sequence ID" value="CAG5186528.1"/>
    <property type="molecule type" value="Genomic_DNA"/>
</dbReference>
<organism evidence="4 5">
    <name type="scientific">Alternaria atra</name>
    <dbReference type="NCBI Taxonomy" id="119953"/>
    <lineage>
        <taxon>Eukaryota</taxon>
        <taxon>Fungi</taxon>
        <taxon>Dikarya</taxon>
        <taxon>Ascomycota</taxon>
        <taxon>Pezizomycotina</taxon>
        <taxon>Dothideomycetes</taxon>
        <taxon>Pleosporomycetidae</taxon>
        <taxon>Pleosporales</taxon>
        <taxon>Pleosporineae</taxon>
        <taxon>Pleosporaceae</taxon>
        <taxon>Alternaria</taxon>
        <taxon>Alternaria sect. Ulocladioides</taxon>
    </lineage>
</organism>
<dbReference type="PANTHER" id="PTHR11096:SF0">
    <property type="entry name" value="RNA 3'-TERMINAL PHOSPHATE CYCLASE"/>
    <property type="match status" value="1"/>
</dbReference>
<dbReference type="GO" id="GO:0005524">
    <property type="term" value="F:ATP binding"/>
    <property type="evidence" value="ECO:0007669"/>
    <property type="project" value="UniProtKB-KW"/>
</dbReference>
<evidence type="ECO:0000259" key="3">
    <source>
        <dbReference type="Pfam" id="PF01137"/>
    </source>
</evidence>
<evidence type="ECO:0000256" key="1">
    <source>
        <dbReference type="PIRSR" id="PIRSR005378-1"/>
    </source>
</evidence>
<dbReference type="Gene3D" id="3.65.10.20">
    <property type="entry name" value="RNA 3'-terminal phosphate cyclase domain"/>
    <property type="match status" value="1"/>
</dbReference>
<protein>
    <recommendedName>
        <fullName evidence="3">RNA 3'-terminal phosphate cyclase domain-containing protein</fullName>
    </recommendedName>
</protein>
<dbReference type="RefSeq" id="XP_043175184.1">
    <property type="nucleotide sequence ID" value="XM_043319249.1"/>
</dbReference>
<feature type="domain" description="RNA 3'-terminal phosphate cyclase" evidence="3">
    <location>
        <begin position="15"/>
        <end position="369"/>
    </location>
</feature>
<sequence length="406" mass="44044">MASTPSLIHLDGTTLEGGGQLLRVALGLSCLTRKPIHITKIRGKRSGGGGLKAQHLTSVQWLGQASHAYVNGAELKSKEITFLPGIALQSNSLLGTGEVRIQQTTPGSVNLVLQAILPHILFSGAKSPVRLRIDGGTNVSNSPSTEYIAQVLIPMLELIGIPHITIHIHSRGWSQGGTSIGSVTYTITPLKARLPGFQLVGRGDIISITATIIAPEETECQFSEELDNMYERRLHPFDSNSNVGESRIDTTVIFEDSHHDKRYYLLLVAITSTGMKLGRDWLYDRGFKSGHLERIIPAIVKKVSDELWAEIEHGGCVDEYLRDQLVVFQALAEGESHVYGGKRKGKRAEPSLHARTAQWVAGEILGVEFDEWGGCEGLGYLPGDLSGEDMVGKGVARGLEKSNLSS</sequence>
<reference evidence="4" key="1">
    <citation type="submission" date="2021-05" db="EMBL/GenBank/DDBJ databases">
        <authorList>
            <person name="Stam R."/>
        </authorList>
    </citation>
    <scope>NUCLEOTIDE SEQUENCE</scope>
    <source>
        <strain evidence="4">CS162</strain>
    </source>
</reference>
<dbReference type="InterPro" id="IPR013792">
    <property type="entry name" value="RNA3'P_cycl/enolpyr_Trfase_a/b"/>
</dbReference>
<gene>
    <name evidence="4" type="ORF">ALTATR162_LOCUS11607</name>
</gene>
<dbReference type="GO" id="GO:0005634">
    <property type="term" value="C:nucleus"/>
    <property type="evidence" value="ECO:0007669"/>
    <property type="project" value="TreeGrafter"/>
</dbReference>
<dbReference type="PIRSF" id="PIRSF005378">
    <property type="entry name" value="RNA3'_term_phos_cycl_euk"/>
    <property type="match status" value="1"/>
</dbReference>
<evidence type="ECO:0000256" key="2">
    <source>
        <dbReference type="PIRSR" id="PIRSR005378-2"/>
    </source>
</evidence>
<comment type="caution">
    <text evidence="4">The sequence shown here is derived from an EMBL/GenBank/DDBJ whole genome shotgun (WGS) entry which is preliminary data.</text>
</comment>
<dbReference type="Pfam" id="PF01137">
    <property type="entry name" value="RTC"/>
    <property type="match status" value="1"/>
</dbReference>
<dbReference type="AlphaFoldDB" id="A0A8J2IBX3"/>
<dbReference type="PANTHER" id="PTHR11096">
    <property type="entry name" value="RNA 3' TERMINAL PHOSPHATE CYCLASE"/>
    <property type="match status" value="1"/>
</dbReference>
<evidence type="ECO:0000313" key="5">
    <source>
        <dbReference type="Proteomes" id="UP000676310"/>
    </source>
</evidence>
<name>A0A8J2IBX3_9PLEO</name>
<keyword evidence="2" id="KW-0067">ATP-binding</keyword>
<evidence type="ECO:0000313" key="4">
    <source>
        <dbReference type="EMBL" id="CAG5186528.1"/>
    </source>
</evidence>
<keyword evidence="5" id="KW-1185">Reference proteome</keyword>
<dbReference type="GO" id="GO:0003963">
    <property type="term" value="F:RNA-3'-phosphate cyclase activity"/>
    <property type="evidence" value="ECO:0007669"/>
    <property type="project" value="TreeGrafter"/>
</dbReference>
<dbReference type="GeneID" id="67011898"/>
<dbReference type="InterPro" id="IPR037136">
    <property type="entry name" value="RNA3'_phos_cyclase_dom_sf"/>
</dbReference>
<dbReference type="GO" id="GO:0006396">
    <property type="term" value="P:RNA processing"/>
    <property type="evidence" value="ECO:0007669"/>
    <property type="project" value="InterPro"/>
</dbReference>
<dbReference type="Proteomes" id="UP000676310">
    <property type="component" value="Unassembled WGS sequence"/>
</dbReference>
<feature type="active site" description="Tele-AMP-histidine intermediate" evidence="1">
    <location>
        <position position="353"/>
    </location>
</feature>
<dbReference type="InterPro" id="IPR023797">
    <property type="entry name" value="RNA3'_phos_cyclase_dom"/>
</dbReference>
<keyword evidence="2" id="KW-0547">Nucleotide-binding</keyword>
<accession>A0A8J2IBX3</accession>
<dbReference type="Gene3D" id="3.30.360.20">
    <property type="entry name" value="RNA 3'-terminal phosphate cyclase, insert domain"/>
    <property type="match status" value="1"/>
</dbReference>